<dbReference type="Pfam" id="PF12572">
    <property type="entry name" value="DUF3752"/>
    <property type="match status" value="1"/>
</dbReference>
<sequence>MQKREAREQRTEGKKLERCEWMTMLPDSAISSAFAATRPRRFANLPPGCTMDPSWTETAEERAKRERDYLSKHVIGGLSEESEKEKESAMTKERERELDAYFEQLDKERESLSQIYQRVGDLAPVSLLDPKGESREGTEG</sequence>
<evidence type="ECO:0000313" key="3">
    <source>
        <dbReference type="EMBL" id="CBK22086.2"/>
    </source>
</evidence>
<name>D8M1Z7_BLAHO</name>
<organism evidence="3">
    <name type="scientific">Blastocystis hominis</name>
    <dbReference type="NCBI Taxonomy" id="12968"/>
    <lineage>
        <taxon>Eukaryota</taxon>
        <taxon>Sar</taxon>
        <taxon>Stramenopiles</taxon>
        <taxon>Bigyra</taxon>
        <taxon>Opalozoa</taxon>
        <taxon>Opalinata</taxon>
        <taxon>Blastocystidae</taxon>
        <taxon>Blastocystis</taxon>
    </lineage>
</organism>
<feature type="region of interest" description="Disordered" evidence="1">
    <location>
        <begin position="44"/>
        <end position="95"/>
    </location>
</feature>
<accession>D8M1Z7</accession>
<feature type="domain" description="DUF3752" evidence="2">
    <location>
        <begin position="37"/>
        <end position="114"/>
    </location>
</feature>
<dbReference type="AlphaFoldDB" id="D8M1Z7"/>
<evidence type="ECO:0000313" key="4">
    <source>
        <dbReference type="Proteomes" id="UP000008312"/>
    </source>
</evidence>
<gene>
    <name evidence="3" type="ORF">GSBLH_T00002155001</name>
</gene>
<dbReference type="OrthoDB" id="73491at2759"/>
<feature type="compositionally biased region" description="Basic and acidic residues" evidence="1">
    <location>
        <begin position="81"/>
        <end position="95"/>
    </location>
</feature>
<evidence type="ECO:0000256" key="1">
    <source>
        <dbReference type="SAM" id="MobiDB-lite"/>
    </source>
</evidence>
<feature type="compositionally biased region" description="Basic and acidic residues" evidence="1">
    <location>
        <begin position="59"/>
        <end position="71"/>
    </location>
</feature>
<evidence type="ECO:0000259" key="2">
    <source>
        <dbReference type="Pfam" id="PF12572"/>
    </source>
</evidence>
<dbReference type="Proteomes" id="UP000008312">
    <property type="component" value="Unassembled WGS sequence"/>
</dbReference>
<dbReference type="InParanoid" id="D8M1Z7"/>
<keyword evidence="4" id="KW-1185">Reference proteome</keyword>
<dbReference type="InterPro" id="IPR022226">
    <property type="entry name" value="DUF3752"/>
</dbReference>
<reference evidence="3" key="1">
    <citation type="submission" date="2010-02" db="EMBL/GenBank/DDBJ databases">
        <title>Sequencing and annotation of the Blastocystis hominis genome.</title>
        <authorList>
            <person name="Wincker P."/>
        </authorList>
    </citation>
    <scope>NUCLEOTIDE SEQUENCE</scope>
    <source>
        <strain evidence="3">Singapore isolate B</strain>
    </source>
</reference>
<proteinExistence type="predicted"/>
<dbReference type="EMBL" id="FN668647">
    <property type="protein sequence ID" value="CBK22086.2"/>
    <property type="molecule type" value="Genomic_DNA"/>
</dbReference>
<dbReference type="GeneID" id="24919358"/>
<protein>
    <recommendedName>
        <fullName evidence="2">DUF3752 domain-containing protein</fullName>
    </recommendedName>
</protein>
<dbReference type="RefSeq" id="XP_012896134.1">
    <property type="nucleotide sequence ID" value="XM_013040680.1"/>
</dbReference>